<sequence length="123" mass="12927">MRMKFAVAATLFAVSMASAAFAAPKYMDDYSNDGDGLYQTPVAPAKPVHYPTHVAPPAYSSDYTNDSDGFAPAAMAKPAKVDRTATASIKPLPDCHSMIGPKGSRQKGADSGASRTEACRAMH</sequence>
<keyword evidence="4" id="KW-1185">Reference proteome</keyword>
<dbReference type="EMBL" id="JADBEC010000003">
    <property type="protein sequence ID" value="MBE1509618.1"/>
    <property type="molecule type" value="Genomic_DNA"/>
</dbReference>
<keyword evidence="2" id="KW-0732">Signal</keyword>
<organism evidence="3 4">
    <name type="scientific">Rhizobium viscosum</name>
    <name type="common">Arthrobacter viscosus</name>
    <dbReference type="NCBI Taxonomy" id="1673"/>
    <lineage>
        <taxon>Bacteria</taxon>
        <taxon>Pseudomonadati</taxon>
        <taxon>Pseudomonadota</taxon>
        <taxon>Alphaproteobacteria</taxon>
        <taxon>Hyphomicrobiales</taxon>
        <taxon>Rhizobiaceae</taxon>
        <taxon>Rhizobium/Agrobacterium group</taxon>
        <taxon>Rhizobium</taxon>
    </lineage>
</organism>
<evidence type="ECO:0000313" key="3">
    <source>
        <dbReference type="EMBL" id="MBE1509618.1"/>
    </source>
</evidence>
<feature type="chain" id="PRO_5045523999" evidence="2">
    <location>
        <begin position="23"/>
        <end position="123"/>
    </location>
</feature>
<reference evidence="3 4" key="1">
    <citation type="submission" date="2020-10" db="EMBL/GenBank/DDBJ databases">
        <title>Sequencing the genomes of 1000 actinobacteria strains.</title>
        <authorList>
            <person name="Klenk H.-P."/>
        </authorList>
    </citation>
    <scope>NUCLEOTIDE SEQUENCE [LARGE SCALE GENOMIC DNA]</scope>
    <source>
        <strain evidence="3 4">DSM 7307</strain>
    </source>
</reference>
<name>A0ABR9J2T7_RHIVS</name>
<dbReference type="Proteomes" id="UP000620262">
    <property type="component" value="Unassembled WGS sequence"/>
</dbReference>
<feature type="signal peptide" evidence="2">
    <location>
        <begin position="1"/>
        <end position="22"/>
    </location>
</feature>
<feature type="region of interest" description="Disordered" evidence="1">
    <location>
        <begin position="92"/>
        <end position="123"/>
    </location>
</feature>
<dbReference type="RefSeq" id="WP_192733177.1">
    <property type="nucleotide sequence ID" value="NZ_BAAAVL010000008.1"/>
</dbReference>
<evidence type="ECO:0000313" key="4">
    <source>
        <dbReference type="Proteomes" id="UP000620262"/>
    </source>
</evidence>
<protein>
    <submittedName>
        <fullName evidence="3">Uncharacterized protein</fullName>
    </submittedName>
</protein>
<gene>
    <name evidence="3" type="ORF">H4W29_006865</name>
</gene>
<evidence type="ECO:0000256" key="1">
    <source>
        <dbReference type="SAM" id="MobiDB-lite"/>
    </source>
</evidence>
<accession>A0ABR9J2T7</accession>
<comment type="caution">
    <text evidence="3">The sequence shown here is derived from an EMBL/GenBank/DDBJ whole genome shotgun (WGS) entry which is preliminary data.</text>
</comment>
<evidence type="ECO:0000256" key="2">
    <source>
        <dbReference type="SAM" id="SignalP"/>
    </source>
</evidence>
<proteinExistence type="predicted"/>